<dbReference type="RefSeq" id="WP_217287953.1">
    <property type="nucleotide sequence ID" value="NZ_CP077683.1"/>
</dbReference>
<evidence type="ECO:0000256" key="1">
    <source>
        <dbReference type="SAM" id="SignalP"/>
    </source>
</evidence>
<dbReference type="InterPro" id="IPR015168">
    <property type="entry name" value="SsuA/THI5"/>
</dbReference>
<organism evidence="3 4">
    <name type="scientific">Geomonas subterranea</name>
    <dbReference type="NCBI Taxonomy" id="2847989"/>
    <lineage>
        <taxon>Bacteria</taxon>
        <taxon>Pseudomonadati</taxon>
        <taxon>Thermodesulfobacteriota</taxon>
        <taxon>Desulfuromonadia</taxon>
        <taxon>Geobacterales</taxon>
        <taxon>Geobacteraceae</taxon>
        <taxon>Geomonas</taxon>
    </lineage>
</organism>
<evidence type="ECO:0000313" key="3">
    <source>
        <dbReference type="EMBL" id="QXE91368.1"/>
    </source>
</evidence>
<dbReference type="EMBL" id="CP077683">
    <property type="protein sequence ID" value="QXE91368.1"/>
    <property type="molecule type" value="Genomic_DNA"/>
</dbReference>
<reference evidence="3 4" key="1">
    <citation type="submission" date="2021-06" db="EMBL/GenBank/DDBJ databases">
        <title>Gemonas diversity in paddy soil.</title>
        <authorList>
            <person name="Liu G."/>
        </authorList>
    </citation>
    <scope>NUCLEOTIDE SEQUENCE [LARGE SCALE GENOMIC DNA]</scope>
    <source>
        <strain evidence="3 4">RG2</strain>
    </source>
</reference>
<dbReference type="Proteomes" id="UP000683559">
    <property type="component" value="Chromosome"/>
</dbReference>
<gene>
    <name evidence="3" type="ORF">KP001_02150</name>
</gene>
<proteinExistence type="predicted"/>
<feature type="domain" description="SsuA/THI5-like" evidence="2">
    <location>
        <begin position="51"/>
        <end position="275"/>
    </location>
</feature>
<evidence type="ECO:0000313" key="4">
    <source>
        <dbReference type="Proteomes" id="UP000683559"/>
    </source>
</evidence>
<dbReference type="PANTHER" id="PTHR30024">
    <property type="entry name" value="ALIPHATIC SULFONATES-BINDING PROTEIN-RELATED"/>
    <property type="match status" value="1"/>
</dbReference>
<evidence type="ECO:0000259" key="2">
    <source>
        <dbReference type="Pfam" id="PF09084"/>
    </source>
</evidence>
<keyword evidence="1" id="KW-0732">Signal</keyword>
<feature type="chain" id="PRO_5046209125" evidence="1">
    <location>
        <begin position="25"/>
        <end position="356"/>
    </location>
</feature>
<sequence>MNVSRKNVVLAALAVVVAAASIFAGTGNGQAATKKQLVEIKTWTRKDCSLAPWLVTEKLGFFEQEGVKLVYTGETQAPLQIPSLVKGNNDVGSGHPNQYGIAIAGGAKLKAVVRAGVEPAPSYDPKFRHMWWFVNPAKHPNVKSFADLKNLPGKIKVSTITKNICADFETNILAEKYGVPKEKIEWVTMPDIQAIQALKQGLVDVAPVHPPFYKGMLDAKAIKVADSTDTGLGSAAGLSYYWFTEDFIKKHPEAVAGFVRAIKRGQRWANANPDKTAKWVEEVIGVPVTGNHYYSEDATIVEKEIVPWIKGVEDAKVIPKGKITPASIVTHQFEAVGNDDKAYQNKLKQGAKKKKA</sequence>
<feature type="signal peptide" evidence="1">
    <location>
        <begin position="1"/>
        <end position="24"/>
    </location>
</feature>
<keyword evidence="4" id="KW-1185">Reference proteome</keyword>
<name>A0ABX8LH63_9BACT</name>
<dbReference type="Pfam" id="PF09084">
    <property type="entry name" value="NMT1"/>
    <property type="match status" value="1"/>
</dbReference>
<accession>A0ABX8LH63</accession>
<protein>
    <submittedName>
        <fullName evidence="3">ABC transporter substrate-binding protein</fullName>
    </submittedName>
</protein>